<comment type="caution">
    <text evidence="11">The sequence shown here is derived from an EMBL/GenBank/DDBJ whole genome shotgun (WGS) entry which is preliminary data.</text>
</comment>
<gene>
    <name evidence="11" type="ORF">D1Y85_17915</name>
</gene>
<comment type="similarity">
    <text evidence="2">Belongs to the major facilitator superfamily. Metabolite:H+ Symporter (MHS) family (TC 2.A.1.6) family.</text>
</comment>
<dbReference type="GO" id="GO:0005886">
    <property type="term" value="C:plasma membrane"/>
    <property type="evidence" value="ECO:0007669"/>
    <property type="project" value="UniProtKB-SubCell"/>
</dbReference>
<keyword evidence="3" id="KW-0813">Transport</keyword>
<feature type="transmembrane region" description="Helical" evidence="9">
    <location>
        <begin position="347"/>
        <end position="368"/>
    </location>
</feature>
<feature type="transmembrane region" description="Helical" evidence="9">
    <location>
        <begin position="380"/>
        <end position="400"/>
    </location>
</feature>
<feature type="transmembrane region" description="Helical" evidence="9">
    <location>
        <begin position="286"/>
        <end position="305"/>
    </location>
</feature>
<keyword evidence="5 9" id="KW-0812">Transmembrane</keyword>
<dbReference type="SUPFAM" id="SSF103473">
    <property type="entry name" value="MFS general substrate transporter"/>
    <property type="match status" value="1"/>
</dbReference>
<feature type="transmembrane region" description="Helical" evidence="9">
    <location>
        <begin position="253"/>
        <end position="274"/>
    </location>
</feature>
<evidence type="ECO:0000313" key="11">
    <source>
        <dbReference type="EMBL" id="RQH04346.1"/>
    </source>
</evidence>
<feature type="domain" description="Major facilitator superfamily (MFS) profile" evidence="10">
    <location>
        <begin position="24"/>
        <end position="430"/>
    </location>
</feature>
<evidence type="ECO:0000256" key="4">
    <source>
        <dbReference type="ARBA" id="ARBA00022475"/>
    </source>
</evidence>
<evidence type="ECO:0000256" key="8">
    <source>
        <dbReference type="ARBA" id="ARBA00023136"/>
    </source>
</evidence>
<reference evidence="11 12" key="1">
    <citation type="submission" date="2018-11" db="EMBL/GenBank/DDBJ databases">
        <title>Paraburkholderia sp. DHOA04, isolated from soil.</title>
        <authorList>
            <person name="Gao Z.-H."/>
            <person name="Qiu L.-H."/>
            <person name="Fu J.-C."/>
        </authorList>
    </citation>
    <scope>NUCLEOTIDE SEQUENCE [LARGE SCALE GENOMIC DNA]</scope>
    <source>
        <strain evidence="11 12">DHOA04</strain>
    </source>
</reference>
<dbReference type="EMBL" id="RQIS01000013">
    <property type="protein sequence ID" value="RQH04346.1"/>
    <property type="molecule type" value="Genomic_DNA"/>
</dbReference>
<dbReference type="PROSITE" id="PS00216">
    <property type="entry name" value="SUGAR_TRANSPORT_1"/>
    <property type="match status" value="1"/>
</dbReference>
<dbReference type="Pfam" id="PF07690">
    <property type="entry name" value="MFS_1"/>
    <property type="match status" value="1"/>
</dbReference>
<feature type="transmembrane region" description="Helical" evidence="9">
    <location>
        <begin position="317"/>
        <end position="335"/>
    </location>
</feature>
<dbReference type="InterPro" id="IPR051084">
    <property type="entry name" value="H+-coupled_symporters"/>
</dbReference>
<evidence type="ECO:0000313" key="12">
    <source>
        <dbReference type="Proteomes" id="UP000272778"/>
    </source>
</evidence>
<feature type="transmembrane region" description="Helical" evidence="9">
    <location>
        <begin position="406"/>
        <end position="424"/>
    </location>
</feature>
<dbReference type="PROSITE" id="PS00217">
    <property type="entry name" value="SUGAR_TRANSPORT_2"/>
    <property type="match status" value="1"/>
</dbReference>
<evidence type="ECO:0000256" key="9">
    <source>
        <dbReference type="SAM" id="Phobius"/>
    </source>
</evidence>
<comment type="subcellular location">
    <subcellularLocation>
        <location evidence="1">Cell membrane</location>
        <topology evidence="1">Multi-pass membrane protein</topology>
    </subcellularLocation>
</comment>
<dbReference type="InterPro" id="IPR011701">
    <property type="entry name" value="MFS"/>
</dbReference>
<feature type="transmembrane region" description="Helical" evidence="9">
    <location>
        <begin position="96"/>
        <end position="114"/>
    </location>
</feature>
<proteinExistence type="inferred from homology"/>
<feature type="transmembrane region" description="Helical" evidence="9">
    <location>
        <begin position="161"/>
        <end position="184"/>
    </location>
</feature>
<organism evidence="11 12">
    <name type="scientific">Paraburkholderia dinghuensis</name>
    <dbReference type="NCBI Taxonomy" id="2305225"/>
    <lineage>
        <taxon>Bacteria</taxon>
        <taxon>Pseudomonadati</taxon>
        <taxon>Pseudomonadota</taxon>
        <taxon>Betaproteobacteria</taxon>
        <taxon>Burkholderiales</taxon>
        <taxon>Burkholderiaceae</taxon>
        <taxon>Paraburkholderia</taxon>
    </lineage>
</organism>
<evidence type="ECO:0000256" key="6">
    <source>
        <dbReference type="ARBA" id="ARBA00022847"/>
    </source>
</evidence>
<evidence type="ECO:0000256" key="5">
    <source>
        <dbReference type="ARBA" id="ARBA00022692"/>
    </source>
</evidence>
<dbReference type="GO" id="GO:0015293">
    <property type="term" value="F:symporter activity"/>
    <property type="evidence" value="ECO:0007669"/>
    <property type="project" value="UniProtKB-KW"/>
</dbReference>
<dbReference type="PANTHER" id="PTHR43528:SF1">
    <property type="entry name" value="ALPHA-KETOGLUTARATE PERMEASE"/>
    <property type="match status" value="1"/>
</dbReference>
<evidence type="ECO:0000256" key="7">
    <source>
        <dbReference type="ARBA" id="ARBA00022989"/>
    </source>
</evidence>
<keyword evidence="7 9" id="KW-1133">Transmembrane helix</keyword>
<dbReference type="RefSeq" id="WP_124152423.1">
    <property type="nucleotide sequence ID" value="NZ_RQIS01000013.1"/>
</dbReference>
<dbReference type="InterPro" id="IPR005829">
    <property type="entry name" value="Sugar_transporter_CS"/>
</dbReference>
<dbReference type="InterPro" id="IPR036259">
    <property type="entry name" value="MFS_trans_sf"/>
</dbReference>
<name>A0A3N6PWR5_9BURK</name>
<evidence type="ECO:0000256" key="1">
    <source>
        <dbReference type="ARBA" id="ARBA00004651"/>
    </source>
</evidence>
<dbReference type="Proteomes" id="UP000272778">
    <property type="component" value="Unassembled WGS sequence"/>
</dbReference>
<dbReference type="OrthoDB" id="6766492at2"/>
<evidence type="ECO:0000256" key="2">
    <source>
        <dbReference type="ARBA" id="ARBA00008240"/>
    </source>
</evidence>
<dbReference type="InterPro" id="IPR020846">
    <property type="entry name" value="MFS_dom"/>
</dbReference>
<feature type="transmembrane region" description="Helical" evidence="9">
    <location>
        <begin position="63"/>
        <end position="84"/>
    </location>
</feature>
<dbReference type="PANTHER" id="PTHR43528">
    <property type="entry name" value="ALPHA-KETOGLUTARATE PERMEASE"/>
    <property type="match status" value="1"/>
</dbReference>
<sequence length="435" mass="47332">MNANPEIAHAGASAEAVPRRTASVIFAGSVGNVVEWFDWSVYTTFAIYFGKQFFPADNDTASLLATFAVFAVGFFMRPLGGWVIGGFSDRFGRRAALTLTIMMMAGSSLLISVLPTYATIGVLAPVLMTVLRMVQGLSVGGEYGAATTFLTESAPAKRRGLYGSFLFFSIAAGLLLASALASVMTNVMPKEALVAWGWRIPFFIGGCGSLAGFWMRRNVGESHAFEQLRRSGRIQRRSLWWTWSHHRTAVMRLVGISVLGAFSFYLFISFMPIYAIRHAGATPADAFLASTLSIAIFMLAQPFFGALSDRFGRRPQLMVFAAAYLVGLYPVVRSIGPGIPSMLLVELFGLLTYGLYSAIAPAVMAELFSTEVRGIGIGAAYNLVVALLGGTTPYLMTWLQSQQREGWFLVYVCASAAVSLFAYWRMPETRGKPLE</sequence>
<keyword evidence="8 9" id="KW-0472">Membrane</keyword>
<accession>A0A3N6PWR5</accession>
<keyword evidence="12" id="KW-1185">Reference proteome</keyword>
<keyword evidence="4" id="KW-1003">Cell membrane</keyword>
<keyword evidence="6" id="KW-0769">Symport</keyword>
<dbReference type="FunFam" id="1.20.1250.20:FF:000001">
    <property type="entry name" value="Dicarboxylate MFS transporter"/>
    <property type="match status" value="1"/>
</dbReference>
<feature type="transmembrane region" description="Helical" evidence="9">
    <location>
        <begin position="196"/>
        <end position="215"/>
    </location>
</feature>
<evidence type="ECO:0000256" key="3">
    <source>
        <dbReference type="ARBA" id="ARBA00022448"/>
    </source>
</evidence>
<dbReference type="AlphaFoldDB" id="A0A3N6PWR5"/>
<dbReference type="PROSITE" id="PS50850">
    <property type="entry name" value="MFS"/>
    <property type="match status" value="1"/>
</dbReference>
<evidence type="ECO:0000259" key="10">
    <source>
        <dbReference type="PROSITE" id="PS50850"/>
    </source>
</evidence>
<dbReference type="Gene3D" id="1.20.1250.20">
    <property type="entry name" value="MFS general substrate transporter like domains"/>
    <property type="match status" value="2"/>
</dbReference>
<protein>
    <submittedName>
        <fullName evidence="11">MFS transporter</fullName>
    </submittedName>
</protein>